<dbReference type="Pfam" id="PF04230">
    <property type="entry name" value="PS_pyruv_trans"/>
    <property type="match status" value="1"/>
</dbReference>
<comment type="caution">
    <text evidence="2">The sequence shown here is derived from an EMBL/GenBank/DDBJ whole genome shotgun (WGS) entry which is preliminary data.</text>
</comment>
<gene>
    <name evidence="2" type="ORF">COA71_06590</name>
</gene>
<evidence type="ECO:0000313" key="2">
    <source>
        <dbReference type="EMBL" id="PCJ41677.1"/>
    </source>
</evidence>
<proteinExistence type="predicted"/>
<evidence type="ECO:0000313" key="3">
    <source>
        <dbReference type="Proteomes" id="UP000228987"/>
    </source>
</evidence>
<dbReference type="AlphaFoldDB" id="A0A2A5CCV2"/>
<dbReference type="EMBL" id="NVWI01000004">
    <property type="protein sequence ID" value="PCJ41677.1"/>
    <property type="molecule type" value="Genomic_DNA"/>
</dbReference>
<organism evidence="2 3">
    <name type="scientific">SAR86 cluster bacterium</name>
    <dbReference type="NCBI Taxonomy" id="2030880"/>
    <lineage>
        <taxon>Bacteria</taxon>
        <taxon>Pseudomonadati</taxon>
        <taxon>Pseudomonadota</taxon>
        <taxon>Gammaproteobacteria</taxon>
        <taxon>SAR86 cluster</taxon>
    </lineage>
</organism>
<dbReference type="Proteomes" id="UP000228987">
    <property type="component" value="Unassembled WGS sequence"/>
</dbReference>
<evidence type="ECO:0000259" key="1">
    <source>
        <dbReference type="Pfam" id="PF04230"/>
    </source>
</evidence>
<sequence>MSKNILLSTTRMWNCGDDFIAFGVRNILDQCLGESCNYIAYNRNPDLHFQRTRHNSINIVDAAAGNRKNTIDLSDYLAQTNWVFDNSWHPRNALDSVSAVIFAGTPEWFGPMVRPLTEALNEQEIPVLYLGVGGFEGRKNLTLEKLSPFDQTLLRKAELITVRDEQAGQLLHELKPVLLPCPALFSNRDTSLEKTKRGNKKKIKIALSTQPDKSVQPPSSAGTYQYTLDLFKALIGKFDCEVVCHYVDEIGPLSELGIPVKYSYDARDYFEIYNQYDLLVTTRVHGAGAAASLGVPSFVISHSARSSTVKGFKSELISLSEDSIDDVVGRIEAFNIKQKSDELKTHKEETFKQYERLLRPLVGVV</sequence>
<dbReference type="InterPro" id="IPR007345">
    <property type="entry name" value="Polysacch_pyruvyl_Trfase"/>
</dbReference>
<reference evidence="3" key="1">
    <citation type="submission" date="2017-08" db="EMBL/GenBank/DDBJ databases">
        <title>A dynamic microbial community with high functional redundancy inhabits the cold, oxic subseafloor aquifer.</title>
        <authorList>
            <person name="Tully B.J."/>
            <person name="Wheat C.G."/>
            <person name="Glazer B.T."/>
            <person name="Huber J.A."/>
        </authorList>
    </citation>
    <scope>NUCLEOTIDE SEQUENCE [LARGE SCALE GENOMIC DNA]</scope>
</reference>
<protein>
    <recommendedName>
        <fullName evidence="1">Polysaccharide pyruvyl transferase domain-containing protein</fullName>
    </recommendedName>
</protein>
<accession>A0A2A5CCV2</accession>
<name>A0A2A5CCV2_9GAMM</name>
<feature type="domain" description="Polysaccharide pyruvyl transferase" evidence="1">
    <location>
        <begin position="14"/>
        <end position="303"/>
    </location>
</feature>